<dbReference type="Gene3D" id="3.40.50.11380">
    <property type="match status" value="1"/>
</dbReference>
<dbReference type="Gene3D" id="3.40.50.2000">
    <property type="entry name" value="Glycogen Phosphorylase B"/>
    <property type="match status" value="1"/>
</dbReference>
<keyword evidence="3" id="KW-0808">Transferase</keyword>
<dbReference type="PATRIC" id="fig|179408.3.peg.913"/>
<dbReference type="STRING" id="179408.Osc7112_0738"/>
<dbReference type="Pfam" id="PF13844">
    <property type="entry name" value="Glyco_transf_41"/>
    <property type="match status" value="2"/>
</dbReference>
<dbReference type="InterPro" id="IPR029489">
    <property type="entry name" value="OGT/SEC/SPY_C"/>
</dbReference>
<name>K9VBQ6_9CYAN</name>
<protein>
    <submittedName>
        <fullName evidence="7">TPR repeat-containing protein</fullName>
    </submittedName>
</protein>
<comment type="pathway">
    <text evidence="1">Protein modification; protein glycosylation.</text>
</comment>
<dbReference type="InterPro" id="IPR051939">
    <property type="entry name" value="Glycosyltr_41/O-GlcNAc_trsf"/>
</dbReference>
<dbReference type="eggNOG" id="COG0457">
    <property type="taxonomic scope" value="Bacteria"/>
</dbReference>
<dbReference type="PANTHER" id="PTHR44835:SF1">
    <property type="entry name" value="PROTEIN O-GLCNAC TRANSFERASE"/>
    <property type="match status" value="1"/>
</dbReference>
<dbReference type="Proteomes" id="UP000010478">
    <property type="component" value="Chromosome"/>
</dbReference>
<evidence type="ECO:0000256" key="2">
    <source>
        <dbReference type="ARBA" id="ARBA00022676"/>
    </source>
</evidence>
<proteinExistence type="predicted"/>
<evidence type="ECO:0000256" key="3">
    <source>
        <dbReference type="ARBA" id="ARBA00022679"/>
    </source>
</evidence>
<sequence length="744" mass="85105">MSSSNTYAVDSQQQAYQCLLRGDFTEAVSFYEEAIANEPGIKSHYWHLGLVLLLQGKEAEAQTTWLLAMAEGEAEEVELWTAELMQILQTEAERRETLADYAVAWAIRQHMREINPTDINNLLNLIDLDIKGETHTAEELISYGAIELLQSDQLVDVNPELLMQVLRGVLNYAPLHPQVLELAEACVAHVRDHKTFIELLLLAAFRISSSEARPDLAASFAELGLRLEPQHIEVLRHLAALYQDAQNYSKGIDFAKQCYSLLEELPERVFANHLILRGLMHAGGYLEEACSLLQKHESLLLSLVELQPTTLDQITTIRLFSTPYYFPYLRDAPEANNRTRNQLAHICQKNIEIYAKDRVELSRQRRASSTQKIDASAKPLKIGYLSHCLRVHSVGWLARWLFEYHDQENFQIYAYLVNSKERKDDPLQEWYINQASQAYKLGVRGLEIADRIYEDDIDILVDLDSITLDVTCEVMALKLAPVQVTWLGWDASGLPAIDYFIADPYVLPENAQEYYSEKIWRLPKTYIAVDGFEVAVPTLRRDELNIPSDAVVYLSAQRGFKYNPNTARLQMKILKEVPNSYFLLKGMANQELVKSFFAQLAEEEGVDCDRLRFLPGVALSATHRANLGIADVVLDTYPYNGATTTLETLWMGIPIVTRVGQQFSSRNSYTMMINAGITEGIAWTDEEYLEWGIRLGKDSALRQQISWKLRQARQTAPLWNAKEFTREMEKAYKQMWQRYLEKSP</sequence>
<dbReference type="InterPro" id="IPR011990">
    <property type="entry name" value="TPR-like_helical_dom_sf"/>
</dbReference>
<dbReference type="EMBL" id="CP003614">
    <property type="protein sequence ID" value="AFZ05326.1"/>
    <property type="molecule type" value="Genomic_DNA"/>
</dbReference>
<keyword evidence="2" id="KW-0328">Glycosyltransferase</keyword>
<dbReference type="SUPFAM" id="SSF48452">
    <property type="entry name" value="TPR-like"/>
    <property type="match status" value="1"/>
</dbReference>
<evidence type="ECO:0000259" key="6">
    <source>
        <dbReference type="Pfam" id="PF13844"/>
    </source>
</evidence>
<dbReference type="KEGG" id="oni:Osc7112_0738"/>
<dbReference type="PANTHER" id="PTHR44835">
    <property type="entry name" value="UDP-N-ACETYLGLUCOSAMINE--PEPTIDE N-ACETYLGLUCOSAMINYLTRANSFERASE SPINDLY-RELATED"/>
    <property type="match status" value="1"/>
</dbReference>
<accession>K9VBQ6</accession>
<evidence type="ECO:0000256" key="5">
    <source>
        <dbReference type="ARBA" id="ARBA00022803"/>
    </source>
</evidence>
<keyword evidence="5" id="KW-0802">TPR repeat</keyword>
<reference evidence="7 8" key="1">
    <citation type="submission" date="2012-05" db="EMBL/GenBank/DDBJ databases">
        <title>Finished chromosome of genome of Oscillatoria sp. PCC 7112.</title>
        <authorList>
            <consortium name="US DOE Joint Genome Institute"/>
            <person name="Gugger M."/>
            <person name="Coursin T."/>
            <person name="Rippka R."/>
            <person name="Tandeau De Marsac N."/>
            <person name="Huntemann M."/>
            <person name="Wei C.-L."/>
            <person name="Han J."/>
            <person name="Detter J.C."/>
            <person name="Han C."/>
            <person name="Tapia R."/>
            <person name="Davenport K."/>
            <person name="Daligault H."/>
            <person name="Erkkila T."/>
            <person name="Gu W."/>
            <person name="Munk A.C.C."/>
            <person name="Teshima H."/>
            <person name="Xu Y."/>
            <person name="Chain P."/>
            <person name="Chen A."/>
            <person name="Krypides N."/>
            <person name="Mavromatis K."/>
            <person name="Markowitz V."/>
            <person name="Szeto E."/>
            <person name="Ivanova N."/>
            <person name="Mikhailova N."/>
            <person name="Ovchinnikova G."/>
            <person name="Pagani I."/>
            <person name="Pati A."/>
            <person name="Goodwin L."/>
            <person name="Peters L."/>
            <person name="Pitluck S."/>
            <person name="Woyke T."/>
            <person name="Kerfeld C."/>
        </authorList>
    </citation>
    <scope>NUCLEOTIDE SEQUENCE [LARGE SCALE GENOMIC DNA]</scope>
    <source>
        <strain evidence="7 8">PCC 7112</strain>
    </source>
</reference>
<evidence type="ECO:0000256" key="1">
    <source>
        <dbReference type="ARBA" id="ARBA00004922"/>
    </source>
</evidence>
<evidence type="ECO:0000256" key="4">
    <source>
        <dbReference type="ARBA" id="ARBA00022737"/>
    </source>
</evidence>
<gene>
    <name evidence="7" type="ORF">Osc7112_0738</name>
</gene>
<dbReference type="AlphaFoldDB" id="K9VBQ6"/>
<organism evidence="7 8">
    <name type="scientific">Phormidium nigroviride PCC 7112</name>
    <dbReference type="NCBI Taxonomy" id="179408"/>
    <lineage>
        <taxon>Bacteria</taxon>
        <taxon>Bacillati</taxon>
        <taxon>Cyanobacteriota</taxon>
        <taxon>Cyanophyceae</taxon>
        <taxon>Oscillatoriophycideae</taxon>
        <taxon>Oscillatoriales</taxon>
        <taxon>Oscillatoriaceae</taxon>
        <taxon>Phormidium</taxon>
    </lineage>
</organism>
<dbReference type="eggNOG" id="COG3914">
    <property type="taxonomic scope" value="Bacteria"/>
</dbReference>
<feature type="domain" description="O-GlcNAc transferase C-terminal" evidence="6">
    <location>
        <begin position="357"/>
        <end position="530"/>
    </location>
</feature>
<keyword evidence="4" id="KW-0677">Repeat</keyword>
<evidence type="ECO:0000313" key="8">
    <source>
        <dbReference type="Proteomes" id="UP000010478"/>
    </source>
</evidence>
<dbReference type="RefSeq" id="WP_015174656.1">
    <property type="nucleotide sequence ID" value="NC_019729.1"/>
</dbReference>
<dbReference type="HOGENOM" id="CLU_022025_0_0_3"/>
<keyword evidence="8" id="KW-1185">Reference proteome</keyword>
<feature type="domain" description="O-GlcNAc transferase C-terminal" evidence="6">
    <location>
        <begin position="540"/>
        <end position="728"/>
    </location>
</feature>
<evidence type="ECO:0000313" key="7">
    <source>
        <dbReference type="EMBL" id="AFZ05326.1"/>
    </source>
</evidence>
<dbReference type="GO" id="GO:0016757">
    <property type="term" value="F:glycosyltransferase activity"/>
    <property type="evidence" value="ECO:0007669"/>
    <property type="project" value="UniProtKB-KW"/>
</dbReference>
<dbReference type="OrthoDB" id="146908at2"/>
<dbReference type="Gene3D" id="1.25.40.10">
    <property type="entry name" value="Tetratricopeptide repeat domain"/>
    <property type="match status" value="1"/>
</dbReference>